<evidence type="ECO:0000313" key="10">
    <source>
        <dbReference type="EMBL" id="KYH14560.1"/>
    </source>
</evidence>
<feature type="active site" description="Proton acceptor" evidence="8">
    <location>
        <position position="42"/>
    </location>
</feature>
<evidence type="ECO:0000256" key="8">
    <source>
        <dbReference type="HAMAP-Rule" id="MF_00131"/>
    </source>
</evidence>
<dbReference type="GO" id="GO:0005829">
    <property type="term" value="C:cytosol"/>
    <property type="evidence" value="ECO:0007669"/>
    <property type="project" value="TreeGrafter"/>
</dbReference>
<dbReference type="EC" id="4.2.1.20" evidence="8"/>
<evidence type="ECO:0000256" key="4">
    <source>
        <dbReference type="ARBA" id="ARBA00022822"/>
    </source>
</evidence>
<dbReference type="AlphaFoldDB" id="A0A151A608"/>
<comment type="similarity">
    <text evidence="8 9">Belongs to the TrpA family.</text>
</comment>
<keyword evidence="6 8" id="KW-0456">Lyase</keyword>
<dbReference type="Pfam" id="PF00290">
    <property type="entry name" value="Trp_syntA"/>
    <property type="match status" value="1"/>
</dbReference>
<organism evidence="10 11">
    <name type="scientific">Staphylococcus kloosii</name>
    <dbReference type="NCBI Taxonomy" id="29384"/>
    <lineage>
        <taxon>Bacteria</taxon>
        <taxon>Bacillati</taxon>
        <taxon>Bacillota</taxon>
        <taxon>Bacilli</taxon>
        <taxon>Bacillales</taxon>
        <taxon>Staphylococcaceae</taxon>
        <taxon>Staphylococcus</taxon>
    </lineage>
</organism>
<keyword evidence="3 8" id="KW-0028">Amino-acid biosynthesis</keyword>
<sequence length="242" mass="26820">MSKLFITYVMGNKKFIQNVKTLSEAGADIIEIGIPFSDPVADGPVIMEAGNKAIQEGMNIQIILDELTKHQQEINSDYVLMTYYNIINHYGEDAFFAACEHAGVYGLIIPDLPYELVEQIKARHKDSSVKVISLVAMTTADERINKIAASAEGFIYTVTMNATTGENGKFHPQLKEKIQRLKEIANVPVVAGFGIRTPDHVSDIAEVADGVVIGSEIVRRFENDNLDNTVNYLQSIRNTLDQ</sequence>
<accession>A0A151A608</accession>
<feature type="active site" description="Proton acceptor" evidence="8">
    <location>
        <position position="31"/>
    </location>
</feature>
<name>A0A151A608_9STAP</name>
<dbReference type="InterPro" id="IPR011060">
    <property type="entry name" value="RibuloseP-bd_barrel"/>
</dbReference>
<dbReference type="InterPro" id="IPR018204">
    <property type="entry name" value="Trp_synthase_alpha_AS"/>
</dbReference>
<evidence type="ECO:0000256" key="2">
    <source>
        <dbReference type="ARBA" id="ARBA00011270"/>
    </source>
</evidence>
<comment type="caution">
    <text evidence="10">The sequence shown here is derived from an EMBL/GenBank/DDBJ whole genome shotgun (WGS) entry which is preliminary data.</text>
</comment>
<dbReference type="HAMAP" id="MF_00131">
    <property type="entry name" value="Trp_synth_alpha"/>
    <property type="match status" value="1"/>
</dbReference>
<gene>
    <name evidence="8" type="primary">trpA</name>
    <name evidence="10" type="ORF">A0131_07200</name>
</gene>
<dbReference type="SUPFAM" id="SSF51366">
    <property type="entry name" value="Ribulose-phoshate binding barrel"/>
    <property type="match status" value="1"/>
</dbReference>
<dbReference type="UniPathway" id="UPA00035">
    <property type="reaction ID" value="UER00044"/>
</dbReference>
<keyword evidence="4 8" id="KW-0822">Tryptophan biosynthesis</keyword>
<dbReference type="InterPro" id="IPR013785">
    <property type="entry name" value="Aldolase_TIM"/>
</dbReference>
<dbReference type="EMBL" id="LUGM01000002">
    <property type="protein sequence ID" value="KYH14560.1"/>
    <property type="molecule type" value="Genomic_DNA"/>
</dbReference>
<dbReference type="InterPro" id="IPR002028">
    <property type="entry name" value="Trp_synthase_suA"/>
</dbReference>
<dbReference type="PROSITE" id="PS00167">
    <property type="entry name" value="TRP_SYNTHASE_ALPHA"/>
    <property type="match status" value="1"/>
</dbReference>
<evidence type="ECO:0000256" key="9">
    <source>
        <dbReference type="RuleBase" id="RU003662"/>
    </source>
</evidence>
<dbReference type="CDD" id="cd04724">
    <property type="entry name" value="Tryptophan_synthase_alpha"/>
    <property type="match status" value="1"/>
</dbReference>
<reference evidence="10 11" key="1">
    <citation type="submission" date="2016-02" db="EMBL/GenBank/DDBJ databases">
        <title>Draft genome sequence of hydrocarbon degrading Staphylococcus saprophyticus Strain CNV2, isolated from crude-oil contaminated soil from Noonmati Oil Refinery, Guwahati, Assam, India.</title>
        <authorList>
            <person name="Mukherjee A."/>
            <person name="Chettri B."/>
            <person name="Langpoklakpam J."/>
            <person name="Singh A.K."/>
            <person name="Chattopadhyay D.J."/>
        </authorList>
    </citation>
    <scope>NUCLEOTIDE SEQUENCE [LARGE SCALE GENOMIC DNA]</scope>
    <source>
        <strain evidence="10 11">CNV2</strain>
    </source>
</reference>
<dbReference type="GO" id="GO:0004834">
    <property type="term" value="F:tryptophan synthase activity"/>
    <property type="evidence" value="ECO:0007669"/>
    <property type="project" value="UniProtKB-UniRule"/>
</dbReference>
<dbReference type="NCBIfam" id="TIGR00262">
    <property type="entry name" value="trpA"/>
    <property type="match status" value="1"/>
</dbReference>
<keyword evidence="5 8" id="KW-0057">Aromatic amino acid biosynthesis</keyword>
<evidence type="ECO:0000256" key="1">
    <source>
        <dbReference type="ARBA" id="ARBA00004733"/>
    </source>
</evidence>
<evidence type="ECO:0000256" key="3">
    <source>
        <dbReference type="ARBA" id="ARBA00022605"/>
    </source>
</evidence>
<dbReference type="Proteomes" id="UP000075418">
    <property type="component" value="Unassembled WGS sequence"/>
</dbReference>
<dbReference type="PANTHER" id="PTHR43406:SF1">
    <property type="entry name" value="TRYPTOPHAN SYNTHASE ALPHA CHAIN, CHLOROPLASTIC"/>
    <property type="match status" value="1"/>
</dbReference>
<comment type="function">
    <text evidence="8">The alpha subunit is responsible for the aldol cleavage of indoleglycerol phosphate to indole and glyceraldehyde 3-phosphate.</text>
</comment>
<evidence type="ECO:0000256" key="7">
    <source>
        <dbReference type="ARBA" id="ARBA00049047"/>
    </source>
</evidence>
<proteinExistence type="inferred from homology"/>
<comment type="pathway">
    <text evidence="1 8">Amino-acid biosynthesis; L-tryptophan biosynthesis; L-tryptophan from chorismate: step 5/5.</text>
</comment>
<dbReference type="RefSeq" id="WP_061854731.1">
    <property type="nucleotide sequence ID" value="NZ_LUGM01000002.1"/>
</dbReference>
<comment type="catalytic activity">
    <reaction evidence="7 8">
        <text>(1S,2R)-1-C-(indol-3-yl)glycerol 3-phosphate + L-serine = D-glyceraldehyde 3-phosphate + L-tryptophan + H2O</text>
        <dbReference type="Rhea" id="RHEA:10532"/>
        <dbReference type="ChEBI" id="CHEBI:15377"/>
        <dbReference type="ChEBI" id="CHEBI:33384"/>
        <dbReference type="ChEBI" id="CHEBI:57912"/>
        <dbReference type="ChEBI" id="CHEBI:58866"/>
        <dbReference type="ChEBI" id="CHEBI:59776"/>
        <dbReference type="EC" id="4.2.1.20"/>
    </reaction>
</comment>
<comment type="subunit">
    <text evidence="2 8">Tetramer of two alpha and two beta chains.</text>
</comment>
<evidence type="ECO:0000313" key="11">
    <source>
        <dbReference type="Proteomes" id="UP000075418"/>
    </source>
</evidence>
<evidence type="ECO:0000256" key="5">
    <source>
        <dbReference type="ARBA" id="ARBA00023141"/>
    </source>
</evidence>
<protein>
    <recommendedName>
        <fullName evidence="8">Tryptophan synthase alpha chain</fullName>
        <ecNumber evidence="8">4.2.1.20</ecNumber>
    </recommendedName>
</protein>
<dbReference type="Gene3D" id="3.20.20.70">
    <property type="entry name" value="Aldolase class I"/>
    <property type="match status" value="1"/>
</dbReference>
<dbReference type="PANTHER" id="PTHR43406">
    <property type="entry name" value="TRYPTOPHAN SYNTHASE, ALPHA CHAIN"/>
    <property type="match status" value="1"/>
</dbReference>
<evidence type="ECO:0000256" key="6">
    <source>
        <dbReference type="ARBA" id="ARBA00023239"/>
    </source>
</evidence>